<dbReference type="GO" id="GO:0015179">
    <property type="term" value="F:L-amino acid transmembrane transporter activity"/>
    <property type="evidence" value="ECO:0000318"/>
    <property type="project" value="GO_Central"/>
</dbReference>
<feature type="transmembrane region" description="Helical" evidence="5">
    <location>
        <begin position="274"/>
        <end position="296"/>
    </location>
</feature>
<evidence type="ECO:0000313" key="8">
    <source>
        <dbReference type="Proteomes" id="UP000001593"/>
    </source>
</evidence>
<feature type="transmembrane region" description="Helical" evidence="5">
    <location>
        <begin position="231"/>
        <end position="254"/>
    </location>
</feature>
<evidence type="ECO:0000256" key="1">
    <source>
        <dbReference type="ARBA" id="ARBA00004141"/>
    </source>
</evidence>
<feature type="transmembrane region" description="Helical" evidence="5">
    <location>
        <begin position="86"/>
        <end position="110"/>
    </location>
</feature>
<feature type="transmembrane region" description="Helical" evidence="5">
    <location>
        <begin position="340"/>
        <end position="368"/>
    </location>
</feature>
<dbReference type="EMBL" id="DS469508">
    <property type="protein sequence ID" value="EDO49613.1"/>
    <property type="molecule type" value="Genomic_DNA"/>
</dbReference>
<dbReference type="STRING" id="45351.A7RFK0"/>
<evidence type="ECO:0000256" key="4">
    <source>
        <dbReference type="ARBA" id="ARBA00023136"/>
    </source>
</evidence>
<name>A7RFK0_NEMVE</name>
<feature type="domain" description="Amino acid transporter transmembrane" evidence="6">
    <location>
        <begin position="1"/>
        <end position="398"/>
    </location>
</feature>
<feature type="non-terminal residue" evidence="7">
    <location>
        <position position="1"/>
    </location>
</feature>
<keyword evidence="3 5" id="KW-1133">Transmembrane helix</keyword>
<evidence type="ECO:0000259" key="6">
    <source>
        <dbReference type="Pfam" id="PF01490"/>
    </source>
</evidence>
<dbReference type="PANTHER" id="PTHR22950:SF349">
    <property type="entry name" value="AMINO ACID TRANSPORTER TRANSMEMBRANE DOMAIN-CONTAINING PROTEIN"/>
    <property type="match status" value="1"/>
</dbReference>
<evidence type="ECO:0000256" key="5">
    <source>
        <dbReference type="SAM" id="Phobius"/>
    </source>
</evidence>
<protein>
    <recommendedName>
        <fullName evidence="6">Amino acid transporter transmembrane domain-containing protein</fullName>
    </recommendedName>
</protein>
<dbReference type="OMA" id="NQMKNPQ"/>
<feature type="transmembrane region" description="Helical" evidence="5">
    <location>
        <begin position="380"/>
        <end position="402"/>
    </location>
</feature>
<dbReference type="GO" id="GO:0003333">
    <property type="term" value="P:amino acid transmembrane transport"/>
    <property type="evidence" value="ECO:0000318"/>
    <property type="project" value="GO_Central"/>
</dbReference>
<organism evidence="7 8">
    <name type="scientific">Nematostella vectensis</name>
    <name type="common">Starlet sea anemone</name>
    <dbReference type="NCBI Taxonomy" id="45351"/>
    <lineage>
        <taxon>Eukaryota</taxon>
        <taxon>Metazoa</taxon>
        <taxon>Cnidaria</taxon>
        <taxon>Anthozoa</taxon>
        <taxon>Hexacorallia</taxon>
        <taxon>Actiniaria</taxon>
        <taxon>Edwardsiidae</taxon>
        <taxon>Nematostella</taxon>
    </lineage>
</organism>
<feature type="transmembrane region" description="Helical" evidence="5">
    <location>
        <begin position="201"/>
        <end position="219"/>
    </location>
</feature>
<dbReference type="InterPro" id="IPR013057">
    <property type="entry name" value="AA_transpt_TM"/>
</dbReference>
<feature type="transmembrane region" description="Helical" evidence="5">
    <location>
        <begin position="160"/>
        <end position="181"/>
    </location>
</feature>
<dbReference type="InParanoid" id="A7RFK0"/>
<evidence type="ECO:0000313" key="7">
    <source>
        <dbReference type="EMBL" id="EDO49613.1"/>
    </source>
</evidence>
<proteinExistence type="predicted"/>
<dbReference type="eggNOG" id="KOG1304">
    <property type="taxonomic scope" value="Eukaryota"/>
</dbReference>
<accession>A7RFK0</accession>
<dbReference type="HOGENOM" id="CLU_009646_0_2_1"/>
<dbReference type="AlphaFoldDB" id="A7RFK0"/>
<reference evidence="7 8" key="1">
    <citation type="journal article" date="2007" name="Science">
        <title>Sea anemone genome reveals ancestral eumetazoan gene repertoire and genomic organization.</title>
        <authorList>
            <person name="Putnam N.H."/>
            <person name="Srivastava M."/>
            <person name="Hellsten U."/>
            <person name="Dirks B."/>
            <person name="Chapman J."/>
            <person name="Salamov A."/>
            <person name="Terry A."/>
            <person name="Shapiro H."/>
            <person name="Lindquist E."/>
            <person name="Kapitonov V.V."/>
            <person name="Jurka J."/>
            <person name="Genikhovich G."/>
            <person name="Grigoriev I.V."/>
            <person name="Lucas S.M."/>
            <person name="Steele R.E."/>
            <person name="Finnerty J.R."/>
            <person name="Technau U."/>
            <person name="Martindale M.Q."/>
            <person name="Rokhsar D.S."/>
        </authorList>
    </citation>
    <scope>NUCLEOTIDE SEQUENCE [LARGE SCALE GENOMIC DNA]</scope>
    <source>
        <strain evidence="8">CH2 X CH6</strain>
    </source>
</reference>
<dbReference type="GO" id="GO:0005774">
    <property type="term" value="C:vacuolar membrane"/>
    <property type="evidence" value="ECO:0000318"/>
    <property type="project" value="GO_Central"/>
</dbReference>
<keyword evidence="2 5" id="KW-0812">Transmembrane</keyword>
<evidence type="ECO:0000256" key="3">
    <source>
        <dbReference type="ARBA" id="ARBA00022989"/>
    </source>
</evidence>
<comment type="subcellular location">
    <subcellularLocation>
        <location evidence="1">Membrane</location>
        <topology evidence="1">Multi-pass membrane protein</topology>
    </subcellularLocation>
</comment>
<dbReference type="FunCoup" id="A7RFK0">
    <property type="interactions" value="445"/>
</dbReference>
<gene>
    <name evidence="7" type="ORF">NEMVEDRAFT_v1g80232</name>
</gene>
<sequence length="424" mass="47098">WQTLTHILKANIGPGMLSLPAAMMNAGIVVGPVSLFFIALICIHCMHLLVQCSHYLCERFSNQRLYWKVSCCKSFDAQGCLVIDSLLYEVVVNVFLCITQLGFCCVYFIFVADNVKQVRTRATYMALDEVVNLDPKIWIVILLVPVILLSYIHSLRVLSVLSTMANICCLIGLVITFQYLGRNVHNPKLLPEFDGWAALPLFFGMVVFTFEGIGVVLPLENQMARPQHFRLVLNVGMGIILAIFYLMGVLGYLACEQKCEGSITLNLPNTPLYHTVRILFSVMVFISYFVQFYVPMEIMQPPIRQCVGERFHGIADYGFRTLLVCVTCALALGIPQLSNFISLVGSIGSSALALVFPITIHLLTLYSTHQLTISVIIKDVFILAFGLLGSVVGLYTSILNIVRVYRGPLPSHKANATISNVTLA</sequence>
<dbReference type="PANTHER" id="PTHR22950">
    <property type="entry name" value="AMINO ACID TRANSPORTER"/>
    <property type="match status" value="1"/>
</dbReference>
<feature type="transmembrane region" description="Helical" evidence="5">
    <location>
        <begin position="137"/>
        <end position="153"/>
    </location>
</feature>
<keyword evidence="4 5" id="KW-0472">Membrane</keyword>
<keyword evidence="8" id="KW-1185">Reference proteome</keyword>
<feature type="transmembrane region" description="Helical" evidence="5">
    <location>
        <begin position="26"/>
        <end position="50"/>
    </location>
</feature>
<dbReference type="Proteomes" id="UP000001593">
    <property type="component" value="Unassembled WGS sequence"/>
</dbReference>
<evidence type="ECO:0000256" key="2">
    <source>
        <dbReference type="ARBA" id="ARBA00022692"/>
    </source>
</evidence>
<dbReference type="Pfam" id="PF01490">
    <property type="entry name" value="Aa_trans"/>
    <property type="match status" value="1"/>
</dbReference>
<dbReference type="PhylomeDB" id="A7RFK0"/>